<evidence type="ECO:0000313" key="2">
    <source>
        <dbReference type="EMBL" id="KAK1661633.1"/>
    </source>
</evidence>
<name>A0AAD8SNP0_LOLMU</name>
<dbReference type="PANTHER" id="PTHR47150">
    <property type="entry name" value="OS12G0169200 PROTEIN"/>
    <property type="match status" value="1"/>
</dbReference>
<gene>
    <name evidence="2" type="ORF">QYE76_049792</name>
</gene>
<comment type="caution">
    <text evidence="2">The sequence shown here is derived from an EMBL/GenBank/DDBJ whole genome shotgun (WGS) entry which is preliminary data.</text>
</comment>
<dbReference type="Proteomes" id="UP001231189">
    <property type="component" value="Unassembled WGS sequence"/>
</dbReference>
<evidence type="ECO:0000313" key="3">
    <source>
        <dbReference type="Proteomes" id="UP001231189"/>
    </source>
</evidence>
<accession>A0AAD8SNP0</accession>
<reference evidence="2" key="1">
    <citation type="submission" date="2023-07" db="EMBL/GenBank/DDBJ databases">
        <title>A chromosome-level genome assembly of Lolium multiflorum.</title>
        <authorList>
            <person name="Chen Y."/>
            <person name="Copetti D."/>
            <person name="Kolliker R."/>
            <person name="Studer B."/>
        </authorList>
    </citation>
    <scope>NUCLEOTIDE SEQUENCE</scope>
    <source>
        <strain evidence="2">02402/16</strain>
        <tissue evidence="2">Leaf</tissue>
    </source>
</reference>
<dbReference type="InterPro" id="IPR006912">
    <property type="entry name" value="Harbinger_derived_prot"/>
</dbReference>
<evidence type="ECO:0000256" key="1">
    <source>
        <dbReference type="SAM" id="MobiDB-lite"/>
    </source>
</evidence>
<organism evidence="2 3">
    <name type="scientific">Lolium multiflorum</name>
    <name type="common">Italian ryegrass</name>
    <name type="synonym">Lolium perenne subsp. multiflorum</name>
    <dbReference type="NCBI Taxonomy" id="4521"/>
    <lineage>
        <taxon>Eukaryota</taxon>
        <taxon>Viridiplantae</taxon>
        <taxon>Streptophyta</taxon>
        <taxon>Embryophyta</taxon>
        <taxon>Tracheophyta</taxon>
        <taxon>Spermatophyta</taxon>
        <taxon>Magnoliopsida</taxon>
        <taxon>Liliopsida</taxon>
        <taxon>Poales</taxon>
        <taxon>Poaceae</taxon>
        <taxon>BOP clade</taxon>
        <taxon>Pooideae</taxon>
        <taxon>Poodae</taxon>
        <taxon>Poeae</taxon>
        <taxon>Poeae Chloroplast Group 2 (Poeae type)</taxon>
        <taxon>Loliodinae</taxon>
        <taxon>Loliinae</taxon>
        <taxon>Lolium</taxon>
    </lineage>
</organism>
<proteinExistence type="predicted"/>
<dbReference type="EMBL" id="JAUUTY010000003">
    <property type="protein sequence ID" value="KAK1661633.1"/>
    <property type="molecule type" value="Genomic_DNA"/>
</dbReference>
<dbReference type="Pfam" id="PF04827">
    <property type="entry name" value="Plant_tran"/>
    <property type="match status" value="1"/>
</dbReference>
<dbReference type="PANTHER" id="PTHR47150:SF5">
    <property type="entry name" value="OS07G0546750 PROTEIN"/>
    <property type="match status" value="1"/>
</dbReference>
<dbReference type="AlphaFoldDB" id="A0AAD8SNP0"/>
<protein>
    <submittedName>
        <fullName evidence="2">Uncharacterized protein</fullName>
    </submittedName>
</protein>
<feature type="region of interest" description="Disordered" evidence="1">
    <location>
        <begin position="143"/>
        <end position="170"/>
    </location>
</feature>
<sequence>MQGKAPRVSCEIDGNAYDKPYYLADGIYPDWATLVKIVRNPNSEKMRRFAKMQEACRKDVERGFGVLQARWAIVRHPARTWSLKTMHKVMTCCVIMHNMIVENERPDGHNENHWELQGEMVAPGASSWQDQCSRNRESLTYRRNAPVSLPCGRPGRDPNPSHQAHLPSPPEPAAVAAALVSRRERAARWTLERRSPRFLGAGAPGRRPRNLRSTSAAVAACGAPAARRRVGGRAVRWWSRGEVDLCARGVSWARQQLFAFGADALCVRRWAESASNAGLHPGLRLHLGALGCYCVVAVQEGGRGGGPGLCATSSLLQPGRMRLARWCSLLRPGSVQVVIVGFLRGMRCCVEMPLRLFGGRQRRPVLRLGRRSRRKPSPDFGLVPAVTAFVDVASLLGGIVEEPPFLSNDNVLISPGENLSSGYPAGADDGGIFVASLLRASSWRVDMWLLVVLLFCLGL</sequence>
<keyword evidence="3" id="KW-1185">Reference proteome</keyword>